<dbReference type="InterPro" id="IPR011658">
    <property type="entry name" value="PA14_dom"/>
</dbReference>
<dbReference type="Pfam" id="PF01915">
    <property type="entry name" value="Glyco_hydro_3_C"/>
    <property type="match status" value="1"/>
</dbReference>
<dbReference type="GeneID" id="77009246"/>
<dbReference type="InterPro" id="IPR026891">
    <property type="entry name" value="Fn3-like"/>
</dbReference>
<dbReference type="InterPro" id="IPR050288">
    <property type="entry name" value="Cellulose_deg_GH3"/>
</dbReference>
<dbReference type="InterPro" id="IPR037524">
    <property type="entry name" value="PA14/GLEYA"/>
</dbReference>
<dbReference type="GO" id="GO:0009251">
    <property type="term" value="P:glucan catabolic process"/>
    <property type="evidence" value="ECO:0007669"/>
    <property type="project" value="TreeGrafter"/>
</dbReference>
<evidence type="ECO:0000256" key="3">
    <source>
        <dbReference type="ARBA" id="ARBA00023277"/>
    </source>
</evidence>
<evidence type="ECO:0000313" key="8">
    <source>
        <dbReference type="Proteomes" id="UP000029278"/>
    </source>
</evidence>
<dbReference type="GO" id="GO:0008422">
    <property type="term" value="F:beta-glucosidase activity"/>
    <property type="evidence" value="ECO:0007669"/>
    <property type="project" value="UniProtKB-ARBA"/>
</dbReference>
<dbReference type="InterPro" id="IPR036962">
    <property type="entry name" value="Glyco_hydro_3_N_sf"/>
</dbReference>
<dbReference type="PATRIC" id="fig|44252.3.peg.4460"/>
<comment type="caution">
    <text evidence="7">The sequence shown here is derived from an EMBL/GenBank/DDBJ whole genome shotgun (WGS) entry which is preliminary data.</text>
</comment>
<dbReference type="Pfam" id="PF07691">
    <property type="entry name" value="PA14"/>
    <property type="match status" value="1"/>
</dbReference>
<dbReference type="PROSITE" id="PS00775">
    <property type="entry name" value="GLYCOSYL_HYDROL_F3"/>
    <property type="match status" value="1"/>
</dbReference>
<dbReference type="SUPFAM" id="SSF52279">
    <property type="entry name" value="Beta-D-glucan exohydrolase, C-terminal domain"/>
    <property type="match status" value="1"/>
</dbReference>
<dbReference type="Proteomes" id="UP000029278">
    <property type="component" value="Unassembled WGS sequence"/>
</dbReference>
<dbReference type="InterPro" id="IPR001764">
    <property type="entry name" value="Glyco_hydro_3_N"/>
</dbReference>
<dbReference type="SUPFAM" id="SSF51445">
    <property type="entry name" value="(Trans)glycosidases"/>
    <property type="match status" value="1"/>
</dbReference>
<dbReference type="PRINTS" id="PR00133">
    <property type="entry name" value="GLHYDRLASE3"/>
</dbReference>
<keyword evidence="3" id="KW-0119">Carbohydrate metabolism</keyword>
<dbReference type="PANTHER" id="PTHR42715">
    <property type="entry name" value="BETA-GLUCOSIDASE"/>
    <property type="match status" value="1"/>
</dbReference>
<feature type="signal peptide" evidence="5">
    <location>
        <begin position="1"/>
        <end position="31"/>
    </location>
</feature>
<reference evidence="7 8" key="1">
    <citation type="submission" date="2014-04" db="EMBL/GenBank/DDBJ databases">
        <authorList>
            <person name="Bishop-Lilly K.A."/>
            <person name="Broomall S.M."/>
            <person name="Chain P.S."/>
            <person name="Chertkov O."/>
            <person name="Coyne S.R."/>
            <person name="Daligault H.E."/>
            <person name="Davenport K.W."/>
            <person name="Erkkila T."/>
            <person name="Frey K.G."/>
            <person name="Gibbons H.S."/>
            <person name="Gu W."/>
            <person name="Jaissle J."/>
            <person name="Johnson S.L."/>
            <person name="Koroleva G.I."/>
            <person name="Ladner J.T."/>
            <person name="Lo C.-C."/>
            <person name="Minogue T.D."/>
            <person name="Munk C."/>
            <person name="Palacios G.F."/>
            <person name="Redden C.L."/>
            <person name="Rosenzweig C.N."/>
            <person name="Scholz M.B."/>
            <person name="Teshima H."/>
            <person name="Xu Y."/>
        </authorList>
    </citation>
    <scope>NUCLEOTIDE SEQUENCE [LARGE SCALE GENOMIC DNA]</scope>
    <source>
        <strain evidence="7 8">8244</strain>
    </source>
</reference>
<dbReference type="SMART" id="SM01217">
    <property type="entry name" value="Fn3_like"/>
    <property type="match status" value="1"/>
</dbReference>
<dbReference type="PROSITE" id="PS51820">
    <property type="entry name" value="PA14"/>
    <property type="match status" value="1"/>
</dbReference>
<dbReference type="InterPro" id="IPR013783">
    <property type="entry name" value="Ig-like_fold"/>
</dbReference>
<protein>
    <recommendedName>
        <fullName evidence="6">PA14 domain-containing protein</fullName>
    </recommendedName>
</protein>
<dbReference type="InterPro" id="IPR019800">
    <property type="entry name" value="Glyco_hydro_3_AS"/>
</dbReference>
<feature type="chain" id="PRO_5001867598" description="PA14 domain-containing protein" evidence="5">
    <location>
        <begin position="32"/>
        <end position="897"/>
    </location>
</feature>
<organism evidence="7 8">
    <name type="scientific">Paenibacillus macerans</name>
    <name type="common">Bacillus macerans</name>
    <dbReference type="NCBI Taxonomy" id="44252"/>
    <lineage>
        <taxon>Bacteria</taxon>
        <taxon>Bacillati</taxon>
        <taxon>Bacillota</taxon>
        <taxon>Bacilli</taxon>
        <taxon>Bacillales</taxon>
        <taxon>Paenibacillaceae</taxon>
        <taxon>Paenibacillus</taxon>
    </lineage>
</organism>
<dbReference type="FunFam" id="2.60.40.10:FF:000495">
    <property type="entry name" value="Periplasmic beta-glucosidase"/>
    <property type="match status" value="1"/>
</dbReference>
<dbReference type="Gene3D" id="3.20.20.300">
    <property type="entry name" value="Glycoside hydrolase, family 3, N-terminal domain"/>
    <property type="match status" value="1"/>
</dbReference>
<dbReference type="AlphaFoldDB" id="A0A090Z6K5"/>
<dbReference type="SMART" id="SM00758">
    <property type="entry name" value="PA14"/>
    <property type="match status" value="1"/>
</dbReference>
<dbReference type="Gene3D" id="2.60.40.10">
    <property type="entry name" value="Immunoglobulins"/>
    <property type="match status" value="1"/>
</dbReference>
<evidence type="ECO:0000256" key="4">
    <source>
        <dbReference type="RuleBase" id="RU361161"/>
    </source>
</evidence>
<keyword evidence="4" id="KW-0326">Glycosidase</keyword>
<evidence type="ECO:0000313" key="7">
    <source>
        <dbReference type="EMBL" id="KFN05820.1"/>
    </source>
</evidence>
<evidence type="ECO:0000256" key="5">
    <source>
        <dbReference type="SAM" id="SignalP"/>
    </source>
</evidence>
<keyword evidence="2 4" id="KW-0378">Hydrolase</keyword>
<evidence type="ECO:0000256" key="2">
    <source>
        <dbReference type="ARBA" id="ARBA00022801"/>
    </source>
</evidence>
<sequence>MKKTSQMLFRMMLAAVIVSAAIISPFGTVKAAGTNAEQPWFDMSKSPEERTELLLREMKLEEKIDFVTGDVNNNYGFYNAPIERLGIPALTMADGPTGVRVANSEIQGKKSTAFPTPIALSATWNTETAARYGDLVGNEAYNTTHNVLLGPGFDIARLPWGSRNFESLGEDPLLQSKLGVEYVNSVQKYPVIATAKHYLLNNQETDRFAVDTRASERAIMEIYSRPFAAAVKEADLGSAMCSFNRINGVFACENETALTKILKDRLGFKGFIMSDYGANLSTAESALAGLDLETPGKPYGEWGDKLLAAVKNGQVGEDVIDGMARRILVQMFDKGLFDKPAVNVQIPAKEHGQAALEMAEESMVLLQNEDNALPLHADKLDSIAVIGPDADSYATVGGSSLVQPTYTVSPLEAIREQAGKGVQVEYAPGTDPISTGDIVNGPSAVPSSMLFPASGKSSAYGSSKESGLHGEYWTNNKMEGEPSLTRTDRQVNMNLGFYNYDGLNGQSQKLTKLPNEYNGMMSARWTGSIAAPKTGEYTLSITSIGSGKLYFDGELLIDNKGEKVETSKAKVNLTAGEKHDVRIEYRTDWPDNLDSDFGGLIRFGWEPPAGAVDVTMQKAVDLAKRSDVAIVVVRTYESEGYIDRSDLELPNNQDQLIAEVAAANPNTIVVSMSGRAVEMDTWRQNVKGILQAWYAGQEQGHAIANILFGKVNPSGKLPVTFPVDDEHTPVSTEQQFPGIDSKADYSEGVMVGYRGYEFSGIKPAFAFGHGLSYTNFEYRNAKAKVSGNKDDRKIKVSLNLRNTGKVTGAEVVQVYTGKLPAAVETAPKQLAGWAKVELQPGKQKRVEIELDPQALSYWDEQSGEWVMPQGKVPIYVGSSSEDIRLNTSVTVGSPSGK</sequence>
<dbReference type="Pfam" id="PF14310">
    <property type="entry name" value="Fn3-like"/>
    <property type="match status" value="1"/>
</dbReference>
<evidence type="ECO:0000259" key="6">
    <source>
        <dbReference type="PROSITE" id="PS51820"/>
    </source>
</evidence>
<dbReference type="PANTHER" id="PTHR42715:SF10">
    <property type="entry name" value="BETA-GLUCOSIDASE"/>
    <property type="match status" value="1"/>
</dbReference>
<dbReference type="InterPro" id="IPR017853">
    <property type="entry name" value="GH"/>
</dbReference>
<comment type="similarity">
    <text evidence="1 4">Belongs to the glycosyl hydrolase 3 family.</text>
</comment>
<dbReference type="InterPro" id="IPR036881">
    <property type="entry name" value="Glyco_hydro_3_C_sf"/>
</dbReference>
<keyword evidence="5" id="KW-0732">Signal</keyword>
<proteinExistence type="inferred from homology"/>
<dbReference type="STRING" id="44252.DJ90_193"/>
<dbReference type="Gene3D" id="2.60.120.260">
    <property type="entry name" value="Galactose-binding domain-like"/>
    <property type="match status" value="1"/>
</dbReference>
<keyword evidence="8" id="KW-1185">Reference proteome</keyword>
<name>A0A090Z6K5_PAEMA</name>
<dbReference type="HOGENOM" id="CLU_004542_4_2_9"/>
<evidence type="ECO:0000256" key="1">
    <source>
        <dbReference type="ARBA" id="ARBA00005336"/>
    </source>
</evidence>
<feature type="domain" description="PA14" evidence="6">
    <location>
        <begin position="463"/>
        <end position="620"/>
    </location>
</feature>
<gene>
    <name evidence="7" type="ORF">DJ90_193</name>
</gene>
<dbReference type="EMBL" id="JMQA01000038">
    <property type="protein sequence ID" value="KFN05820.1"/>
    <property type="molecule type" value="Genomic_DNA"/>
</dbReference>
<dbReference type="InterPro" id="IPR002772">
    <property type="entry name" value="Glyco_hydro_3_C"/>
</dbReference>
<dbReference type="Gene3D" id="3.40.50.1700">
    <property type="entry name" value="Glycoside hydrolase family 3 C-terminal domain"/>
    <property type="match status" value="1"/>
</dbReference>
<dbReference type="RefSeq" id="WP_036625649.1">
    <property type="nucleotide sequence ID" value="NZ_BGML01000002.1"/>
</dbReference>
<accession>A0A090Z6K5</accession>
<dbReference type="Pfam" id="PF00933">
    <property type="entry name" value="Glyco_hydro_3"/>
    <property type="match status" value="1"/>
</dbReference>